<gene>
    <name evidence="1" type="ORF">PGTUg99_027169</name>
</gene>
<sequence>MTFSFLSAKLIQPLLPFVSDSPAASCLSLALERSLAFGTIRPSLVLANPWPFAFDFAPPSSHRFSQFYPCSSFRLLVGALL</sequence>
<reference evidence="1 2" key="1">
    <citation type="submission" date="2019-05" db="EMBL/GenBank/DDBJ databases">
        <title>Emergence of the Ug99 lineage of the wheat stem rust pathogen through somatic hybridization.</title>
        <authorList>
            <person name="Li F."/>
            <person name="Upadhyaya N.M."/>
            <person name="Sperschneider J."/>
            <person name="Matny O."/>
            <person name="Nguyen-Phuc H."/>
            <person name="Mago R."/>
            <person name="Raley C."/>
            <person name="Miller M.E."/>
            <person name="Silverstein K.A.T."/>
            <person name="Henningsen E."/>
            <person name="Hirsch C.D."/>
            <person name="Visser B."/>
            <person name="Pretorius Z.A."/>
            <person name="Steffenson B.J."/>
            <person name="Schwessinger B."/>
            <person name="Dodds P.N."/>
            <person name="Figueroa M."/>
        </authorList>
    </citation>
    <scope>NUCLEOTIDE SEQUENCE [LARGE SCALE GENOMIC DNA]</scope>
    <source>
        <strain evidence="1 2">Ug99</strain>
    </source>
</reference>
<dbReference type="EMBL" id="VDEP01000337">
    <property type="protein sequence ID" value="KAA1102638.1"/>
    <property type="molecule type" value="Genomic_DNA"/>
</dbReference>
<accession>A0A5B0PQ20</accession>
<evidence type="ECO:0000313" key="2">
    <source>
        <dbReference type="Proteomes" id="UP000325313"/>
    </source>
</evidence>
<name>A0A5B0PQ20_PUCGR</name>
<comment type="caution">
    <text evidence="1">The sequence shown here is derived from an EMBL/GenBank/DDBJ whole genome shotgun (WGS) entry which is preliminary data.</text>
</comment>
<evidence type="ECO:0000313" key="1">
    <source>
        <dbReference type="EMBL" id="KAA1102638.1"/>
    </source>
</evidence>
<protein>
    <submittedName>
        <fullName evidence="1">Uncharacterized protein</fullName>
    </submittedName>
</protein>
<organism evidence="1 2">
    <name type="scientific">Puccinia graminis f. sp. tritici</name>
    <dbReference type="NCBI Taxonomy" id="56615"/>
    <lineage>
        <taxon>Eukaryota</taxon>
        <taxon>Fungi</taxon>
        <taxon>Dikarya</taxon>
        <taxon>Basidiomycota</taxon>
        <taxon>Pucciniomycotina</taxon>
        <taxon>Pucciniomycetes</taxon>
        <taxon>Pucciniales</taxon>
        <taxon>Pucciniaceae</taxon>
        <taxon>Puccinia</taxon>
    </lineage>
</organism>
<dbReference type="Proteomes" id="UP000325313">
    <property type="component" value="Unassembled WGS sequence"/>
</dbReference>
<dbReference type="AlphaFoldDB" id="A0A5B0PQ20"/>
<proteinExistence type="predicted"/>